<keyword evidence="3" id="KW-1185">Reference proteome</keyword>
<keyword evidence="1" id="KW-0472">Membrane</keyword>
<dbReference type="PANTHER" id="PTHR33625:SF4">
    <property type="entry name" value="OS08G0179900 PROTEIN"/>
    <property type="match status" value="1"/>
</dbReference>
<accession>A0AA88RFW0</accession>
<dbReference type="EMBL" id="JAVXUO010001214">
    <property type="protein sequence ID" value="KAK2984759.1"/>
    <property type="molecule type" value="Genomic_DNA"/>
</dbReference>
<reference evidence="2" key="1">
    <citation type="submission" date="2022-12" db="EMBL/GenBank/DDBJ databases">
        <title>Draft genome assemblies for two species of Escallonia (Escalloniales).</title>
        <authorList>
            <person name="Chanderbali A."/>
            <person name="Dervinis C."/>
            <person name="Anghel I."/>
            <person name="Soltis D."/>
            <person name="Soltis P."/>
            <person name="Zapata F."/>
        </authorList>
    </citation>
    <scope>NUCLEOTIDE SEQUENCE</scope>
    <source>
        <strain evidence="2">UCBG92.1500</strain>
        <tissue evidence="2">Leaf</tissue>
    </source>
</reference>
<evidence type="ECO:0000313" key="2">
    <source>
        <dbReference type="EMBL" id="KAK2984759.1"/>
    </source>
</evidence>
<name>A0AA88RFW0_9ASTE</name>
<evidence type="ECO:0000256" key="1">
    <source>
        <dbReference type="SAM" id="Phobius"/>
    </source>
</evidence>
<comment type="caution">
    <text evidence="2">The sequence shown here is derived from an EMBL/GenBank/DDBJ whole genome shotgun (WGS) entry which is preliminary data.</text>
</comment>
<dbReference type="Proteomes" id="UP001187471">
    <property type="component" value="Unassembled WGS sequence"/>
</dbReference>
<keyword evidence="1" id="KW-0812">Transmembrane</keyword>
<protein>
    <submittedName>
        <fullName evidence="2">Uncharacterized protein</fullName>
    </submittedName>
</protein>
<gene>
    <name evidence="2" type="ORF">RJ640_004584</name>
</gene>
<dbReference type="PANTHER" id="PTHR33625">
    <property type="entry name" value="OS08G0179900 PROTEIN"/>
    <property type="match status" value="1"/>
</dbReference>
<keyword evidence="1" id="KW-1133">Transmembrane helix</keyword>
<dbReference type="AlphaFoldDB" id="A0AA88RFW0"/>
<evidence type="ECO:0000313" key="3">
    <source>
        <dbReference type="Proteomes" id="UP001187471"/>
    </source>
</evidence>
<organism evidence="2 3">
    <name type="scientific">Escallonia rubra</name>
    <dbReference type="NCBI Taxonomy" id="112253"/>
    <lineage>
        <taxon>Eukaryota</taxon>
        <taxon>Viridiplantae</taxon>
        <taxon>Streptophyta</taxon>
        <taxon>Embryophyta</taxon>
        <taxon>Tracheophyta</taxon>
        <taxon>Spermatophyta</taxon>
        <taxon>Magnoliopsida</taxon>
        <taxon>eudicotyledons</taxon>
        <taxon>Gunneridae</taxon>
        <taxon>Pentapetalae</taxon>
        <taxon>asterids</taxon>
        <taxon>campanulids</taxon>
        <taxon>Escalloniales</taxon>
        <taxon>Escalloniaceae</taxon>
        <taxon>Escallonia</taxon>
    </lineage>
</organism>
<proteinExistence type="predicted"/>
<feature type="transmembrane region" description="Helical" evidence="1">
    <location>
        <begin position="311"/>
        <end position="329"/>
    </location>
</feature>
<sequence>MGGGGAMRAAAKVAGIGVAHGGFRGVPENPFASAGRRAARPVSGIATYAEDGKLSGGGVLAAQKVEDSVQRPCWEIDDWELAGGEEEAGVPEPRVVFGGAPTAQEAKQATVELKDALEKTYLSPSFTGGKGSFFSGQESSMLHLSNSEYMENKAVTDETSRNLLVSKHAIQAFRLFNESAEAQTVVASIASDPNVWNAVLQNHALVDFLESHKTGVSLLDMDKSTTETVDAADLSSPRSLSSPRLFDESCDTVEQSYGNGIAEILENFRVSVVEMMSSLSGFFQNLFVDPVAASASAEADVSAGSASLDRALGASFMGLAVMVIMVVVLNRERLALFWGAPPPDVYAEGVR</sequence>